<protein>
    <submittedName>
        <fullName evidence="2">MgtE_N domain-containing protein</fullName>
    </submittedName>
</protein>
<dbReference type="AlphaFoldDB" id="A0A0R3RXP6"/>
<sequence>MTKYQIDTDEIWKIPKEPTVLIIEESLNTRDFLYNEPPSELKSILPPATFAQLTAIHQDQALTIPQKMAKIDAVINALPEDVLEQLPLPPAFRLLPENVQKMMKAIRTAKNLTMQEKWLQMTIIIESLPNEQRQMLQQTIPHFPSEPPPELRDVLPKDAWNQLVAVYQDVKLNNVQKMERIDKIMDSLPDSIRQQLSVSSSPLQKLPIDIQQKLQAIHMEEGLSVEQRFQKMNAIIESLPLEMKKLIMQR</sequence>
<keyword evidence="1" id="KW-1185">Reference proteome</keyword>
<dbReference type="WBParaSite" id="EEL_0000700201-mRNA-1">
    <property type="protein sequence ID" value="EEL_0000700201-mRNA-1"/>
    <property type="gene ID" value="EEL_0000700201"/>
</dbReference>
<accession>A0A0R3RXP6</accession>
<proteinExistence type="predicted"/>
<name>A0A0R3RXP6_9BILA</name>
<evidence type="ECO:0000313" key="1">
    <source>
        <dbReference type="Proteomes" id="UP000050640"/>
    </source>
</evidence>
<dbReference type="Proteomes" id="UP000050640">
    <property type="component" value="Unplaced"/>
</dbReference>
<evidence type="ECO:0000313" key="2">
    <source>
        <dbReference type="WBParaSite" id="EEL_0000700201-mRNA-1"/>
    </source>
</evidence>
<reference evidence="2" key="1">
    <citation type="submission" date="2017-02" db="UniProtKB">
        <authorList>
            <consortium name="WormBaseParasite"/>
        </authorList>
    </citation>
    <scope>IDENTIFICATION</scope>
</reference>
<organism evidence="1 2">
    <name type="scientific">Elaeophora elaphi</name>
    <dbReference type="NCBI Taxonomy" id="1147741"/>
    <lineage>
        <taxon>Eukaryota</taxon>
        <taxon>Metazoa</taxon>
        <taxon>Ecdysozoa</taxon>
        <taxon>Nematoda</taxon>
        <taxon>Chromadorea</taxon>
        <taxon>Rhabditida</taxon>
        <taxon>Spirurina</taxon>
        <taxon>Spiruromorpha</taxon>
        <taxon>Filarioidea</taxon>
        <taxon>Onchocercidae</taxon>
        <taxon>Elaeophora</taxon>
    </lineage>
</organism>